<accession>A0A9P9ETT1</accession>
<evidence type="ECO:0000313" key="2">
    <source>
        <dbReference type="Proteomes" id="UP000717696"/>
    </source>
</evidence>
<dbReference type="AlphaFoldDB" id="A0A9P9ETT1"/>
<comment type="caution">
    <text evidence="1">The sequence shown here is derived from an EMBL/GenBank/DDBJ whole genome shotgun (WGS) entry which is preliminary data.</text>
</comment>
<sequence length="158" mass="16900">MKALMSKPHLLPKITALALGKTIGPSAANFTDVPKPATSPDEILVKVRAVAINPTDYKQTDVISPPGSIQAYHLCRRQAQDVYFASIVAAVEEGRRIFDNIQKFALHALSENIASKGASTVDEARNSNRNDEIDAADAAIDTTESDEGVAVELAAIRS</sequence>
<evidence type="ECO:0000313" key="1">
    <source>
        <dbReference type="EMBL" id="KAH7144305.1"/>
    </source>
</evidence>
<dbReference type="EMBL" id="JAGMUU010000010">
    <property type="protein sequence ID" value="KAH7144305.1"/>
    <property type="molecule type" value="Genomic_DNA"/>
</dbReference>
<protein>
    <submittedName>
        <fullName evidence="1">Uncharacterized protein</fullName>
    </submittedName>
</protein>
<name>A0A9P9ETT1_9HYPO</name>
<organism evidence="1 2">
    <name type="scientific">Dactylonectria estremocensis</name>
    <dbReference type="NCBI Taxonomy" id="1079267"/>
    <lineage>
        <taxon>Eukaryota</taxon>
        <taxon>Fungi</taxon>
        <taxon>Dikarya</taxon>
        <taxon>Ascomycota</taxon>
        <taxon>Pezizomycotina</taxon>
        <taxon>Sordariomycetes</taxon>
        <taxon>Hypocreomycetidae</taxon>
        <taxon>Hypocreales</taxon>
        <taxon>Nectriaceae</taxon>
        <taxon>Dactylonectria</taxon>
    </lineage>
</organism>
<reference evidence="1" key="1">
    <citation type="journal article" date="2021" name="Nat. Commun.">
        <title>Genetic determinants of endophytism in the Arabidopsis root mycobiome.</title>
        <authorList>
            <person name="Mesny F."/>
            <person name="Miyauchi S."/>
            <person name="Thiergart T."/>
            <person name="Pickel B."/>
            <person name="Atanasova L."/>
            <person name="Karlsson M."/>
            <person name="Huettel B."/>
            <person name="Barry K.W."/>
            <person name="Haridas S."/>
            <person name="Chen C."/>
            <person name="Bauer D."/>
            <person name="Andreopoulos W."/>
            <person name="Pangilinan J."/>
            <person name="LaButti K."/>
            <person name="Riley R."/>
            <person name="Lipzen A."/>
            <person name="Clum A."/>
            <person name="Drula E."/>
            <person name="Henrissat B."/>
            <person name="Kohler A."/>
            <person name="Grigoriev I.V."/>
            <person name="Martin F.M."/>
            <person name="Hacquard S."/>
        </authorList>
    </citation>
    <scope>NUCLEOTIDE SEQUENCE</scope>
    <source>
        <strain evidence="1">MPI-CAGE-AT-0021</strain>
    </source>
</reference>
<dbReference type="InterPro" id="IPR011032">
    <property type="entry name" value="GroES-like_sf"/>
</dbReference>
<gene>
    <name evidence="1" type="ORF">B0J13DRAFT_675673</name>
</gene>
<proteinExistence type="predicted"/>
<dbReference type="OrthoDB" id="9992527at2759"/>
<dbReference type="Gene3D" id="1.20.1110.10">
    <property type="entry name" value="Calcium-transporting ATPase, transmembrane domain"/>
    <property type="match status" value="1"/>
</dbReference>
<dbReference type="SUPFAM" id="SSF50129">
    <property type="entry name" value="GroES-like"/>
    <property type="match status" value="1"/>
</dbReference>
<keyword evidence="2" id="KW-1185">Reference proteome</keyword>
<dbReference type="Proteomes" id="UP000717696">
    <property type="component" value="Unassembled WGS sequence"/>
</dbReference>
<dbReference type="Gene3D" id="3.90.180.10">
    <property type="entry name" value="Medium-chain alcohol dehydrogenases, catalytic domain"/>
    <property type="match status" value="1"/>
</dbReference>